<keyword evidence="5" id="KW-1185">Reference proteome</keyword>
<dbReference type="CDD" id="cd01310">
    <property type="entry name" value="TatD_DNAse"/>
    <property type="match status" value="1"/>
</dbReference>
<keyword evidence="2" id="KW-0479">Metal-binding</keyword>
<dbReference type="Proteomes" id="UP001597044">
    <property type="component" value="Unassembled WGS sequence"/>
</dbReference>
<gene>
    <name evidence="4" type="ORF">ACFQ0F_06120</name>
</gene>
<comment type="similarity">
    <text evidence="1">Belongs to the metallo-dependent hydrolases superfamily. TatD-type hydrolase family.</text>
</comment>
<comment type="caution">
    <text evidence="4">The sequence shown here is derived from an EMBL/GenBank/DDBJ whole genome shotgun (WGS) entry which is preliminary data.</text>
</comment>
<dbReference type="EMBL" id="JBHTIT010000001">
    <property type="protein sequence ID" value="MFD0949965.1"/>
    <property type="molecule type" value="Genomic_DNA"/>
</dbReference>
<dbReference type="PANTHER" id="PTHR46124:SF2">
    <property type="entry name" value="D-AMINOACYL-TRNA DEACYLASE"/>
    <property type="match status" value="1"/>
</dbReference>
<dbReference type="InterPro" id="IPR018228">
    <property type="entry name" value="DNase_TatD-rel_CS"/>
</dbReference>
<dbReference type="PANTHER" id="PTHR46124">
    <property type="entry name" value="D-AMINOACYL-TRNA DEACYLASE"/>
    <property type="match status" value="1"/>
</dbReference>
<dbReference type="GO" id="GO:0016787">
    <property type="term" value="F:hydrolase activity"/>
    <property type="evidence" value="ECO:0007669"/>
    <property type="project" value="UniProtKB-KW"/>
</dbReference>
<proteinExistence type="inferred from homology"/>
<dbReference type="NCBIfam" id="TIGR00010">
    <property type="entry name" value="YchF/TatD family DNA exonuclease"/>
    <property type="match status" value="1"/>
</dbReference>
<reference evidence="5" key="1">
    <citation type="journal article" date="2019" name="Int. J. Syst. Evol. Microbiol.">
        <title>The Global Catalogue of Microorganisms (GCM) 10K type strain sequencing project: providing services to taxonomists for standard genome sequencing and annotation.</title>
        <authorList>
            <consortium name="The Broad Institute Genomics Platform"/>
            <consortium name="The Broad Institute Genome Sequencing Center for Infectious Disease"/>
            <person name="Wu L."/>
            <person name="Ma J."/>
        </authorList>
    </citation>
    <scope>NUCLEOTIDE SEQUENCE [LARGE SCALE GENOMIC DNA]</scope>
    <source>
        <strain evidence="5">CCUG 63419</strain>
    </source>
</reference>
<protein>
    <submittedName>
        <fullName evidence="4">TatD family hydrolase</fullName>
        <ecNumber evidence="4">3.1.-.-</ecNumber>
    </submittedName>
</protein>
<dbReference type="RefSeq" id="WP_379070204.1">
    <property type="nucleotide sequence ID" value="NZ_JBHTIT010000001.1"/>
</dbReference>
<sequence length="269" mass="29635">MFVDSHCHLDMLKLDRHDGSLARALDAARARGVEHFLCVSVETEKFSDLCAIADQHADVSLSIGVHPCHTDAHAPSVTELLKLAQHPRVVAIGETGLDYFHDASTREQQQALFSTHIEVARQTAKPLIIHTRSSRDDVLAQMRREGAERAVMHCFTEDWATAEAALDLGYYISISGIVTFNKALELKEVAKRIPLDRLLIETDAPYLAPTPNRGKPNEPAYLPDTAAHIAELRGLSVEALAEATTENFKRLFGLKSLSPLVLAPRSMAD</sequence>
<evidence type="ECO:0000256" key="3">
    <source>
        <dbReference type="ARBA" id="ARBA00022801"/>
    </source>
</evidence>
<accession>A0ABW3HH53</accession>
<name>A0ABW3HH53_9GAMM</name>
<evidence type="ECO:0000313" key="4">
    <source>
        <dbReference type="EMBL" id="MFD0949965.1"/>
    </source>
</evidence>
<keyword evidence="3 4" id="KW-0378">Hydrolase</keyword>
<dbReference type="Gene3D" id="3.20.20.140">
    <property type="entry name" value="Metal-dependent hydrolases"/>
    <property type="match status" value="1"/>
</dbReference>
<dbReference type="Pfam" id="PF01026">
    <property type="entry name" value="TatD_DNase"/>
    <property type="match status" value="1"/>
</dbReference>
<evidence type="ECO:0000313" key="5">
    <source>
        <dbReference type="Proteomes" id="UP001597044"/>
    </source>
</evidence>
<evidence type="ECO:0000256" key="1">
    <source>
        <dbReference type="ARBA" id="ARBA00009275"/>
    </source>
</evidence>
<dbReference type="EC" id="3.1.-.-" evidence="4"/>
<dbReference type="InterPro" id="IPR032466">
    <property type="entry name" value="Metal_Hydrolase"/>
</dbReference>
<dbReference type="PROSITE" id="PS01137">
    <property type="entry name" value="TATD_1"/>
    <property type="match status" value="1"/>
</dbReference>
<dbReference type="SUPFAM" id="SSF51556">
    <property type="entry name" value="Metallo-dependent hydrolases"/>
    <property type="match status" value="1"/>
</dbReference>
<dbReference type="InterPro" id="IPR001130">
    <property type="entry name" value="TatD-like"/>
</dbReference>
<dbReference type="PIRSF" id="PIRSF005902">
    <property type="entry name" value="DNase_TatD"/>
    <property type="match status" value="1"/>
</dbReference>
<evidence type="ECO:0000256" key="2">
    <source>
        <dbReference type="ARBA" id="ARBA00022723"/>
    </source>
</evidence>
<dbReference type="InterPro" id="IPR015991">
    <property type="entry name" value="TatD/YcfH-like"/>
</dbReference>
<organism evidence="4 5">
    <name type="scientific">Paraperlucidibaca wandonensis</name>
    <dbReference type="NCBI Taxonomy" id="1268273"/>
    <lineage>
        <taxon>Bacteria</taxon>
        <taxon>Pseudomonadati</taxon>
        <taxon>Pseudomonadota</taxon>
        <taxon>Gammaproteobacteria</taxon>
        <taxon>Moraxellales</taxon>
        <taxon>Moraxellaceae</taxon>
        <taxon>Paraperlucidibaca</taxon>
    </lineage>
</organism>
<dbReference type="PROSITE" id="PS01091">
    <property type="entry name" value="TATD_3"/>
    <property type="match status" value="1"/>
</dbReference>